<feature type="compositionally biased region" description="Basic and acidic residues" evidence="1">
    <location>
        <begin position="52"/>
        <end position="62"/>
    </location>
</feature>
<evidence type="ECO:0000313" key="2">
    <source>
        <dbReference type="EMBL" id="KAJ3830824.1"/>
    </source>
</evidence>
<dbReference type="EMBL" id="MU808185">
    <property type="protein sequence ID" value="KAJ3830824.1"/>
    <property type="molecule type" value="Genomic_DNA"/>
</dbReference>
<reference evidence="2" key="1">
    <citation type="submission" date="2022-08" db="EMBL/GenBank/DDBJ databases">
        <authorList>
            <consortium name="DOE Joint Genome Institute"/>
            <person name="Min B."/>
            <person name="Riley R."/>
            <person name="Sierra-Patev S."/>
            <person name="Naranjo-Ortiz M."/>
            <person name="Looney B."/>
            <person name="Konkel Z."/>
            <person name="Slot J.C."/>
            <person name="Sakamoto Y."/>
            <person name="Steenwyk J.L."/>
            <person name="Rokas A."/>
            <person name="Carro J."/>
            <person name="Camarero S."/>
            <person name="Ferreira P."/>
            <person name="Molpeceres G."/>
            <person name="Ruiz-Duenas F.J."/>
            <person name="Serrano A."/>
            <person name="Henrissat B."/>
            <person name="Drula E."/>
            <person name="Hughes K.W."/>
            <person name="Mata J.L."/>
            <person name="Ishikawa N.K."/>
            <person name="Vargas-Isla R."/>
            <person name="Ushijima S."/>
            <person name="Smith C.A."/>
            <person name="Ahrendt S."/>
            <person name="Andreopoulos W."/>
            <person name="He G."/>
            <person name="Labutti K."/>
            <person name="Lipzen A."/>
            <person name="Ng V."/>
            <person name="Sandor L."/>
            <person name="Barry K."/>
            <person name="Martinez A.T."/>
            <person name="Xiao Y."/>
            <person name="Gibbons J.G."/>
            <person name="Terashima K."/>
            <person name="Hibbett D.S."/>
            <person name="Grigoriev I.V."/>
        </authorList>
    </citation>
    <scope>NUCLEOTIDE SEQUENCE</scope>
    <source>
        <strain evidence="2">TFB9207</strain>
    </source>
</reference>
<feature type="compositionally biased region" description="Polar residues" evidence="1">
    <location>
        <begin position="207"/>
        <end position="218"/>
    </location>
</feature>
<comment type="caution">
    <text evidence="2">The sequence shown here is derived from an EMBL/GenBank/DDBJ whole genome shotgun (WGS) entry which is preliminary data.</text>
</comment>
<dbReference type="Proteomes" id="UP001163846">
    <property type="component" value="Unassembled WGS sequence"/>
</dbReference>
<dbReference type="AlphaFoldDB" id="A0AA38NUF4"/>
<feature type="region of interest" description="Disordered" evidence="1">
    <location>
        <begin position="1"/>
        <end position="62"/>
    </location>
</feature>
<feature type="region of interest" description="Disordered" evidence="1">
    <location>
        <begin position="207"/>
        <end position="228"/>
    </location>
</feature>
<keyword evidence="3" id="KW-1185">Reference proteome</keyword>
<evidence type="ECO:0000256" key="1">
    <source>
        <dbReference type="SAM" id="MobiDB-lite"/>
    </source>
</evidence>
<accession>A0AA38NUF4</accession>
<organism evidence="2 3">
    <name type="scientific">Lentinula raphanica</name>
    <dbReference type="NCBI Taxonomy" id="153919"/>
    <lineage>
        <taxon>Eukaryota</taxon>
        <taxon>Fungi</taxon>
        <taxon>Dikarya</taxon>
        <taxon>Basidiomycota</taxon>
        <taxon>Agaricomycotina</taxon>
        <taxon>Agaricomycetes</taxon>
        <taxon>Agaricomycetidae</taxon>
        <taxon>Agaricales</taxon>
        <taxon>Marasmiineae</taxon>
        <taxon>Omphalotaceae</taxon>
        <taxon>Lentinula</taxon>
    </lineage>
</organism>
<evidence type="ECO:0000313" key="3">
    <source>
        <dbReference type="Proteomes" id="UP001163846"/>
    </source>
</evidence>
<feature type="non-terminal residue" evidence="2">
    <location>
        <position position="1"/>
    </location>
</feature>
<proteinExistence type="predicted"/>
<sequence length="228" mass="24818">GTRHPGSRVRVSPGPGSGWLQEHPTRPEPNTSLQLQLPHARSGAGGPGWRQVEGDPHSRSHDMLRAPASTTTLSVASPGVYDPIFEQFLGSHLIPSFGLGTQASSDDLAPVSYATLSHTLQSDPLSLYAGPCVYHHIGFGQSLHFAQNFCPGNEESTLEFSTLAPPYPTLNPRIWQGDPYPPQWTRYQTVTDSESFNAYTFHQSMASHSEPISSQDNYTAGGLEYENS</sequence>
<gene>
    <name evidence="2" type="ORF">F5878DRAFT_151184</name>
</gene>
<name>A0AA38NUF4_9AGAR</name>
<protein>
    <submittedName>
        <fullName evidence="2">Uncharacterized protein</fullName>
    </submittedName>
</protein>